<dbReference type="SUPFAM" id="SSF55681">
    <property type="entry name" value="Class II aaRS and biotin synthetases"/>
    <property type="match status" value="1"/>
</dbReference>
<evidence type="ECO:0000313" key="14">
    <source>
        <dbReference type="EMBL" id="VFP84854.1"/>
    </source>
</evidence>
<dbReference type="Proteomes" id="UP000294413">
    <property type="component" value="Chromosome 1"/>
</dbReference>
<dbReference type="GO" id="GO:0000287">
    <property type="term" value="F:magnesium ion binding"/>
    <property type="evidence" value="ECO:0007669"/>
    <property type="project" value="UniProtKB-UniRule"/>
</dbReference>
<dbReference type="InterPro" id="IPR005121">
    <property type="entry name" value="Fdx_antiC-bd"/>
</dbReference>
<evidence type="ECO:0000259" key="12">
    <source>
        <dbReference type="PROSITE" id="PS51447"/>
    </source>
</evidence>
<dbReference type="InterPro" id="IPR045060">
    <property type="entry name" value="Phe-tRNA-ligase_IIc_bsu"/>
</dbReference>
<accession>A0A451DE01</accession>
<dbReference type="SMART" id="SM00874">
    <property type="entry name" value="B5"/>
    <property type="match status" value="1"/>
</dbReference>
<dbReference type="GO" id="GO:0006432">
    <property type="term" value="P:phenylalanyl-tRNA aminoacylation"/>
    <property type="evidence" value="ECO:0007669"/>
    <property type="project" value="UniProtKB-UniRule"/>
</dbReference>
<dbReference type="PROSITE" id="PS51447">
    <property type="entry name" value="FDX_ACB"/>
    <property type="match status" value="1"/>
</dbReference>
<evidence type="ECO:0000256" key="1">
    <source>
        <dbReference type="ARBA" id="ARBA00008653"/>
    </source>
</evidence>
<dbReference type="InterPro" id="IPR005146">
    <property type="entry name" value="B3/B4_tRNA-bd"/>
</dbReference>
<reference evidence="14 15" key="1">
    <citation type="submission" date="2019-02" db="EMBL/GenBank/DDBJ databases">
        <authorList>
            <person name="Manzano-Marin A."/>
            <person name="Manzano-Marin A."/>
        </authorList>
    </citation>
    <scope>NUCLEOTIDE SEQUENCE [LARGE SCALE GENOMIC DNA]</scope>
    <source>
        <strain evidence="14 15">BuCisplendens</strain>
    </source>
</reference>
<comment type="catalytic activity">
    <reaction evidence="10 11">
        <text>tRNA(Phe) + L-phenylalanine + ATP = L-phenylalanyl-tRNA(Phe) + AMP + diphosphate + H(+)</text>
        <dbReference type="Rhea" id="RHEA:19413"/>
        <dbReference type="Rhea" id="RHEA-COMP:9668"/>
        <dbReference type="Rhea" id="RHEA-COMP:9699"/>
        <dbReference type="ChEBI" id="CHEBI:15378"/>
        <dbReference type="ChEBI" id="CHEBI:30616"/>
        <dbReference type="ChEBI" id="CHEBI:33019"/>
        <dbReference type="ChEBI" id="CHEBI:58095"/>
        <dbReference type="ChEBI" id="CHEBI:78442"/>
        <dbReference type="ChEBI" id="CHEBI:78531"/>
        <dbReference type="ChEBI" id="CHEBI:456215"/>
        <dbReference type="EC" id="6.1.1.20"/>
    </reaction>
</comment>
<dbReference type="CDD" id="cd00769">
    <property type="entry name" value="PheRS_beta_core"/>
    <property type="match status" value="1"/>
</dbReference>
<dbReference type="Pfam" id="PF17759">
    <property type="entry name" value="tRNA_synthFbeta"/>
    <property type="match status" value="1"/>
</dbReference>
<comment type="subcellular location">
    <subcellularLocation>
        <location evidence="11">Cytoplasm</location>
    </subcellularLocation>
</comment>
<dbReference type="Gene3D" id="3.30.56.10">
    <property type="match status" value="2"/>
</dbReference>
<feature type="domain" description="B5" evidence="13">
    <location>
        <begin position="407"/>
        <end position="482"/>
    </location>
</feature>
<keyword evidence="11" id="KW-0963">Cytoplasm</keyword>
<keyword evidence="3 11" id="KW-0436">Ligase</keyword>
<dbReference type="InterPro" id="IPR009061">
    <property type="entry name" value="DNA-bd_dom_put_sf"/>
</dbReference>
<name>A0A451DE01_9GAMM</name>
<evidence type="ECO:0000256" key="6">
    <source>
        <dbReference type="ARBA" id="ARBA00022840"/>
    </source>
</evidence>
<dbReference type="InterPro" id="IPR041616">
    <property type="entry name" value="PheRS_beta_core"/>
</dbReference>
<dbReference type="InterPro" id="IPR004532">
    <property type="entry name" value="Phe-tRNA-ligase_IIc_bsu_bact"/>
</dbReference>
<keyword evidence="4 11" id="KW-0479">Metal-binding</keyword>
<dbReference type="InterPro" id="IPR005147">
    <property type="entry name" value="tRNA_synthase_B5-dom"/>
</dbReference>
<comment type="subunit">
    <text evidence="2 11">Tetramer of two alpha and two beta subunits.</text>
</comment>
<dbReference type="Pfam" id="PF03147">
    <property type="entry name" value="FDX-ACB"/>
    <property type="match status" value="1"/>
</dbReference>
<comment type="similarity">
    <text evidence="1 11">Belongs to the phenylalanyl-tRNA synthetase beta subunit family. Type 1 subfamily.</text>
</comment>
<dbReference type="InterPro" id="IPR045864">
    <property type="entry name" value="aa-tRNA-synth_II/BPL/LPL"/>
</dbReference>
<keyword evidence="5 11" id="KW-0547">Nucleotide-binding</keyword>
<feature type="binding site" evidence="11">
    <location>
        <position position="466"/>
    </location>
    <ligand>
        <name>Mg(2+)</name>
        <dbReference type="ChEBI" id="CHEBI:18420"/>
        <note>shared with alpha subunit</note>
    </ligand>
</feature>
<dbReference type="SUPFAM" id="SSF46955">
    <property type="entry name" value="Putative DNA-binding domain"/>
    <property type="match status" value="2"/>
</dbReference>
<keyword evidence="9 11" id="KW-0030">Aminoacyl-tRNA synthetase</keyword>
<keyword evidence="6 11" id="KW-0067">ATP-binding</keyword>
<evidence type="ECO:0000313" key="15">
    <source>
        <dbReference type="Proteomes" id="UP000294413"/>
    </source>
</evidence>
<dbReference type="GO" id="GO:0005524">
    <property type="term" value="F:ATP binding"/>
    <property type="evidence" value="ECO:0007669"/>
    <property type="project" value="UniProtKB-UniRule"/>
</dbReference>
<dbReference type="Pfam" id="PF03483">
    <property type="entry name" value="B3_4"/>
    <property type="match status" value="1"/>
</dbReference>
<dbReference type="AlphaFoldDB" id="A0A451DE01"/>
<dbReference type="RefSeq" id="WP_154048790.1">
    <property type="nucleotide sequence ID" value="NZ_LR217722.1"/>
</dbReference>
<evidence type="ECO:0000256" key="3">
    <source>
        <dbReference type="ARBA" id="ARBA00022598"/>
    </source>
</evidence>
<dbReference type="GO" id="GO:0003723">
    <property type="term" value="F:RNA binding"/>
    <property type="evidence" value="ECO:0007669"/>
    <property type="project" value="InterPro"/>
</dbReference>
<dbReference type="SMART" id="SM00896">
    <property type="entry name" value="FDX-ACB"/>
    <property type="match status" value="1"/>
</dbReference>
<evidence type="ECO:0000256" key="5">
    <source>
        <dbReference type="ARBA" id="ARBA00022741"/>
    </source>
</evidence>
<evidence type="ECO:0000256" key="8">
    <source>
        <dbReference type="ARBA" id="ARBA00022917"/>
    </source>
</evidence>
<dbReference type="InterPro" id="IPR020825">
    <property type="entry name" value="Phe-tRNA_synthase-like_B3/B4"/>
</dbReference>
<dbReference type="Pfam" id="PF03484">
    <property type="entry name" value="B5"/>
    <property type="match status" value="1"/>
</dbReference>
<evidence type="ECO:0000256" key="2">
    <source>
        <dbReference type="ARBA" id="ARBA00011209"/>
    </source>
</evidence>
<dbReference type="Gene3D" id="3.30.930.10">
    <property type="entry name" value="Bira Bifunctional Protein, Domain 2"/>
    <property type="match status" value="1"/>
</dbReference>
<organism evidence="14 15">
    <name type="scientific">Buchnera aphidicola</name>
    <name type="common">Cinara splendens</name>
    <dbReference type="NCBI Taxonomy" id="2518979"/>
    <lineage>
        <taxon>Bacteria</taxon>
        <taxon>Pseudomonadati</taxon>
        <taxon>Pseudomonadota</taxon>
        <taxon>Gammaproteobacteria</taxon>
        <taxon>Enterobacterales</taxon>
        <taxon>Erwiniaceae</taxon>
        <taxon>Buchnera</taxon>
    </lineage>
</organism>
<dbReference type="NCBIfam" id="TIGR00472">
    <property type="entry name" value="pheT_bact"/>
    <property type="match status" value="1"/>
</dbReference>
<dbReference type="OrthoDB" id="9805455at2"/>
<dbReference type="HAMAP" id="MF_00283">
    <property type="entry name" value="Phe_tRNA_synth_beta1"/>
    <property type="match status" value="1"/>
</dbReference>
<dbReference type="InterPro" id="IPR036690">
    <property type="entry name" value="Fdx_antiC-bd_sf"/>
</dbReference>
<comment type="cofactor">
    <cofactor evidence="11">
        <name>Mg(2+)</name>
        <dbReference type="ChEBI" id="CHEBI:18420"/>
    </cofactor>
    <text evidence="11">Binds 2 magnesium ions per tetramer.</text>
</comment>
<feature type="binding site" evidence="11">
    <location>
        <position position="460"/>
    </location>
    <ligand>
        <name>Mg(2+)</name>
        <dbReference type="ChEBI" id="CHEBI:18420"/>
        <note>shared with alpha subunit</note>
    </ligand>
</feature>
<dbReference type="SMART" id="SM00873">
    <property type="entry name" value="B3_4"/>
    <property type="match status" value="1"/>
</dbReference>
<dbReference type="GO" id="GO:0009328">
    <property type="term" value="C:phenylalanine-tRNA ligase complex"/>
    <property type="evidence" value="ECO:0007669"/>
    <property type="project" value="TreeGrafter"/>
</dbReference>
<evidence type="ECO:0000256" key="10">
    <source>
        <dbReference type="ARBA" id="ARBA00049255"/>
    </source>
</evidence>
<dbReference type="Gene3D" id="3.50.40.10">
    <property type="entry name" value="Phenylalanyl-trna Synthetase, Chain B, domain 3"/>
    <property type="match status" value="1"/>
</dbReference>
<feature type="binding site" evidence="11">
    <location>
        <position position="470"/>
    </location>
    <ligand>
        <name>Mg(2+)</name>
        <dbReference type="ChEBI" id="CHEBI:18420"/>
        <note>shared with alpha subunit</note>
    </ligand>
</feature>
<evidence type="ECO:0000256" key="9">
    <source>
        <dbReference type="ARBA" id="ARBA00023146"/>
    </source>
</evidence>
<protein>
    <recommendedName>
        <fullName evidence="11">Phenylalanine--tRNA ligase beta subunit</fullName>
        <ecNumber evidence="11">6.1.1.20</ecNumber>
    </recommendedName>
    <alternativeName>
        <fullName evidence="11">Phenylalanyl-tRNA synthetase beta subunit</fullName>
        <shortName evidence="11">PheRS</shortName>
    </alternativeName>
</protein>
<comment type="caution">
    <text evidence="11">Lacks conserved residue(s) required for the propagation of feature annotation.</text>
</comment>
<dbReference type="PANTHER" id="PTHR10947">
    <property type="entry name" value="PHENYLALANYL-TRNA SYNTHETASE BETA CHAIN AND LEUCINE-RICH REPEAT-CONTAINING PROTEIN 47"/>
    <property type="match status" value="1"/>
</dbReference>
<gene>
    <name evidence="11 14" type="primary">pheT</name>
    <name evidence="14" type="ORF">BUCISPPA3004_090</name>
</gene>
<dbReference type="InterPro" id="IPR012340">
    <property type="entry name" value="NA-bd_OB-fold"/>
</dbReference>
<dbReference type="SUPFAM" id="SSF54991">
    <property type="entry name" value="Anticodon-binding domain of PheRS"/>
    <property type="match status" value="1"/>
</dbReference>
<keyword evidence="7 11" id="KW-0460">Magnesium</keyword>
<feature type="domain" description="FDX-ACB" evidence="12">
    <location>
        <begin position="707"/>
        <end position="800"/>
    </location>
</feature>
<dbReference type="PROSITE" id="PS51483">
    <property type="entry name" value="B5"/>
    <property type="match status" value="1"/>
</dbReference>
<proteinExistence type="inferred from homology"/>
<dbReference type="PANTHER" id="PTHR10947:SF0">
    <property type="entry name" value="PHENYLALANINE--TRNA LIGASE BETA SUBUNIT"/>
    <property type="match status" value="1"/>
</dbReference>
<keyword evidence="8 11" id="KW-0648">Protein biosynthesis</keyword>
<dbReference type="EC" id="6.1.1.20" evidence="11"/>
<dbReference type="Gene3D" id="3.30.70.380">
    <property type="entry name" value="Ferrodoxin-fold anticodon-binding domain"/>
    <property type="match status" value="1"/>
</dbReference>
<dbReference type="SUPFAM" id="SSF56037">
    <property type="entry name" value="PheT/TilS domain"/>
    <property type="match status" value="1"/>
</dbReference>
<evidence type="ECO:0000259" key="13">
    <source>
        <dbReference type="PROSITE" id="PS51483"/>
    </source>
</evidence>
<evidence type="ECO:0000256" key="4">
    <source>
        <dbReference type="ARBA" id="ARBA00022723"/>
    </source>
</evidence>
<evidence type="ECO:0000256" key="7">
    <source>
        <dbReference type="ARBA" id="ARBA00022842"/>
    </source>
</evidence>
<evidence type="ECO:0000256" key="11">
    <source>
        <dbReference type="HAMAP-Rule" id="MF_00283"/>
    </source>
</evidence>
<sequence length="801" mass="93842">MKFGEEWLYNWIDPSVSSTRICEQLTNFGCEAECIPHKQIYVKNTIIGQIICKQLCSTNKTLIRYTVRIHYDKKIYIVFKDKKYLLVGSKISIILPNLILKENKHFISSNIKKDRLDCTFGSYHLLGIEQNNHDIVIFTDNALIGLNYNYYMRINKYIMKFFIPFNRVDLRSIWGLSREIALLNNLPIPKLKYQDVLLRSHSCKNSIDVTVKHDYIQYIFCEIHSVQVCSILPIYIQERLRHASMLTDNIIINIINYIFIETGHWFHIFDLDKLNNKLNNKLNIYSLEKKEFISNIHDQKICLQEGTVVLSDSKNILSFEDMEYSRYCKVSRYTKNLFLGSICFDPIFIQQRCLLVPSIDRQLEYSKYNIYPSLQKNIFQYAQKLITSICRAKSSVFKEYHMKNCINKSTVLLLKLERLNKITGISFFKEDVLSILKICRFSFHEEKNIFYVIPPFWRTDIKIAEDVVSEIIRVYGYKKIVSKPPTEYMNVMLNKHKNISLSRIKLFLIDRGYFEIISYSFINPMTHKYFLSDNNTIKICNPISNDMSEMRSSIWINLLNCISYNQKRQQESIRIFETGLCFFASKNNCASIIQHEYLSAAISGFVSRREWYLKNRKVDFYDLKGDIESILNICGKLNHVEFISEKYIGLCSRQSAGIYLYGQLVGRIGVLDASLHRIFDLKDSVVLFEIMWEKINSYSVIKKKSISLLPNSKRDISIIVSDTILSKDILNICHDSISIHTSDIYIYDIYTGSNIPFKKKSVSICFIFQSTDIMLHESKINSNILKCIEELKNKLGAVLRN</sequence>
<dbReference type="EMBL" id="LR217722">
    <property type="protein sequence ID" value="VFP84854.1"/>
    <property type="molecule type" value="Genomic_DNA"/>
</dbReference>
<dbReference type="GO" id="GO:0004826">
    <property type="term" value="F:phenylalanine-tRNA ligase activity"/>
    <property type="evidence" value="ECO:0007669"/>
    <property type="project" value="UniProtKB-UniRule"/>
</dbReference>
<dbReference type="Gene3D" id="2.40.50.140">
    <property type="entry name" value="Nucleic acid-binding proteins"/>
    <property type="match status" value="1"/>
</dbReference>